<feature type="domain" description="Electron transfer flavoprotein alpha/beta-subunit N-terminal" evidence="5">
    <location>
        <begin position="9"/>
        <end position="192"/>
    </location>
</feature>
<keyword evidence="3" id="KW-0813">Transport</keyword>
<gene>
    <name evidence="6" type="ORF">SteCoe_37015</name>
</gene>
<accession>A0A1R2AP47</accession>
<dbReference type="Gene3D" id="3.40.50.1220">
    <property type="entry name" value="TPP-binding domain"/>
    <property type="match status" value="1"/>
</dbReference>
<keyword evidence="3" id="KW-0285">Flavoprotein</keyword>
<dbReference type="GO" id="GO:0050660">
    <property type="term" value="F:flavin adenine dinucleotide binding"/>
    <property type="evidence" value="ECO:0007669"/>
    <property type="project" value="InterPro"/>
</dbReference>
<dbReference type="PIRSF" id="PIRSF000089">
    <property type="entry name" value="Electra_flavoP_a"/>
    <property type="match status" value="1"/>
</dbReference>
<keyword evidence="3 4" id="KW-0274">FAD</keyword>
<dbReference type="GO" id="GO:0009055">
    <property type="term" value="F:electron transfer activity"/>
    <property type="evidence" value="ECO:0007669"/>
    <property type="project" value="InterPro"/>
</dbReference>
<dbReference type="Pfam" id="PF00766">
    <property type="entry name" value="ETF_alpha"/>
    <property type="match status" value="1"/>
</dbReference>
<dbReference type="GO" id="GO:0005759">
    <property type="term" value="C:mitochondrial matrix"/>
    <property type="evidence" value="ECO:0007669"/>
    <property type="project" value="UniProtKB-SubCell"/>
</dbReference>
<feature type="binding site" evidence="4">
    <location>
        <begin position="250"/>
        <end position="254"/>
    </location>
    <ligand>
        <name>FAD</name>
        <dbReference type="ChEBI" id="CHEBI:57692"/>
    </ligand>
</feature>
<dbReference type="InterPro" id="IPR014731">
    <property type="entry name" value="ETF_asu_C"/>
</dbReference>
<evidence type="ECO:0000313" key="7">
    <source>
        <dbReference type="Proteomes" id="UP000187209"/>
    </source>
</evidence>
<dbReference type="EMBL" id="MPUH01001781">
    <property type="protein sequence ID" value="OMJ66225.1"/>
    <property type="molecule type" value="Genomic_DNA"/>
</dbReference>
<comment type="similarity">
    <text evidence="2 3">Belongs to the ETF alpha-subunit/FixB family.</text>
</comment>
<keyword evidence="7" id="KW-1185">Reference proteome</keyword>
<dbReference type="PANTHER" id="PTHR43153:SF1">
    <property type="entry name" value="ELECTRON TRANSFER FLAVOPROTEIN SUBUNIT ALPHA, MITOCHONDRIAL"/>
    <property type="match status" value="1"/>
</dbReference>
<dbReference type="InterPro" id="IPR033947">
    <property type="entry name" value="ETF_alpha_N"/>
</dbReference>
<evidence type="ECO:0000256" key="3">
    <source>
        <dbReference type="PIRNR" id="PIRNR000089"/>
    </source>
</evidence>
<organism evidence="6 7">
    <name type="scientific">Stentor coeruleus</name>
    <dbReference type="NCBI Taxonomy" id="5963"/>
    <lineage>
        <taxon>Eukaryota</taxon>
        <taxon>Sar</taxon>
        <taxon>Alveolata</taxon>
        <taxon>Ciliophora</taxon>
        <taxon>Postciliodesmatophora</taxon>
        <taxon>Heterotrichea</taxon>
        <taxon>Heterotrichida</taxon>
        <taxon>Stentoridae</taxon>
        <taxon>Stentor</taxon>
    </lineage>
</organism>
<dbReference type="SUPFAM" id="SSF52402">
    <property type="entry name" value="Adenine nucleotide alpha hydrolases-like"/>
    <property type="match status" value="1"/>
</dbReference>
<dbReference type="InterPro" id="IPR014729">
    <property type="entry name" value="Rossmann-like_a/b/a_fold"/>
</dbReference>
<protein>
    <recommendedName>
        <fullName evidence="3">Electron transfer flavoprotein subunit alpha</fullName>
        <shortName evidence="3">Alpha-ETF</shortName>
    </recommendedName>
</protein>
<comment type="subunit">
    <text evidence="3">Heterodimer of an alpha and a beta subunit.</text>
</comment>
<dbReference type="CDD" id="cd01715">
    <property type="entry name" value="ETF_alpha"/>
    <property type="match status" value="1"/>
</dbReference>
<dbReference type="SUPFAM" id="SSF52467">
    <property type="entry name" value="DHS-like NAD/FAD-binding domain"/>
    <property type="match status" value="1"/>
</dbReference>
<evidence type="ECO:0000256" key="4">
    <source>
        <dbReference type="PIRSR" id="PIRSR000089-1"/>
    </source>
</evidence>
<feature type="binding site" evidence="4">
    <location>
        <position position="288"/>
    </location>
    <ligand>
        <name>FAD</name>
        <dbReference type="ChEBI" id="CHEBI:57692"/>
    </ligand>
</feature>
<dbReference type="Proteomes" id="UP000187209">
    <property type="component" value="Unassembled WGS sequence"/>
</dbReference>
<reference evidence="6 7" key="1">
    <citation type="submission" date="2016-11" db="EMBL/GenBank/DDBJ databases">
        <title>The macronuclear genome of Stentor coeruleus: a giant cell with tiny introns.</title>
        <authorList>
            <person name="Slabodnick M."/>
            <person name="Ruby J.G."/>
            <person name="Reiff S.B."/>
            <person name="Swart E.C."/>
            <person name="Gosai S."/>
            <person name="Prabakaran S."/>
            <person name="Witkowska E."/>
            <person name="Larue G.E."/>
            <person name="Fisher S."/>
            <person name="Freeman R.M."/>
            <person name="Gunawardena J."/>
            <person name="Chu W."/>
            <person name="Stover N.A."/>
            <person name="Gregory B.D."/>
            <person name="Nowacki M."/>
            <person name="Derisi J."/>
            <person name="Roy S.W."/>
            <person name="Marshall W.F."/>
            <person name="Sood P."/>
        </authorList>
    </citation>
    <scope>NUCLEOTIDE SEQUENCE [LARGE SCALE GENOMIC DNA]</scope>
    <source>
        <strain evidence="6">WM001</strain>
    </source>
</reference>
<dbReference type="InterPro" id="IPR001308">
    <property type="entry name" value="ETF_a/FixB"/>
</dbReference>
<evidence type="ECO:0000259" key="5">
    <source>
        <dbReference type="SMART" id="SM00893"/>
    </source>
</evidence>
<dbReference type="InterPro" id="IPR029035">
    <property type="entry name" value="DHS-like_NAD/FAD-binding_dom"/>
</dbReference>
<keyword evidence="3" id="KW-0496">Mitochondrion</keyword>
<proteinExistence type="inferred from homology"/>
<feature type="binding site" evidence="4">
    <location>
        <begin position="267"/>
        <end position="274"/>
    </location>
    <ligand>
        <name>FAD</name>
        <dbReference type="ChEBI" id="CHEBI:57692"/>
    </ligand>
</feature>
<dbReference type="SMART" id="SM00893">
    <property type="entry name" value="ETF"/>
    <property type="match status" value="1"/>
</dbReference>
<evidence type="ECO:0000313" key="6">
    <source>
        <dbReference type="EMBL" id="OMJ66225.1"/>
    </source>
</evidence>
<comment type="cofactor">
    <cofactor evidence="3 4">
        <name>FAD</name>
        <dbReference type="ChEBI" id="CHEBI:57692"/>
    </cofactor>
    <text evidence="3 4">Binds 1 FAD per dimer.</text>
</comment>
<keyword evidence="3" id="KW-0249">Electron transport</keyword>
<dbReference type="OrthoDB" id="1715808at2759"/>
<dbReference type="InterPro" id="IPR014730">
    <property type="entry name" value="ETF_a/b_N"/>
</dbReference>
<comment type="caution">
    <text evidence="6">The sequence shown here is derived from an EMBL/GenBank/DDBJ whole genome shotgun (WGS) entry which is preliminary data.</text>
</comment>
<dbReference type="AlphaFoldDB" id="A0A1R2AP47"/>
<name>A0A1R2AP47_9CILI</name>
<dbReference type="Gene3D" id="3.40.50.620">
    <property type="entry name" value="HUPs"/>
    <property type="match status" value="1"/>
</dbReference>
<dbReference type="Pfam" id="PF01012">
    <property type="entry name" value="ETF"/>
    <property type="match status" value="1"/>
</dbReference>
<comment type="function">
    <text evidence="3">The electron transfer flavoprotein serves as a specific electron acceptor for several dehydrogenases, including five acyl-CoA dehydrogenases, glutaryl-CoA and sarcosine dehydrogenase. It transfers the electrons to the main mitochondrial respiratory chain via ETF-ubiquinone oxidoreductase (ETF dehydrogenase).</text>
</comment>
<sequence>MFFSRKFTTLILSEHNNIKLNPLVYNAVNAAEYFNDDIAILVAGDACMSVATEASLINGVNKVHHINHQNLKHQFPDSMAKVIKQLHQVHNFKRIIAASSNFSKDIIPRLGGVFEVQPVTEITKIMNEDCYKRSGYSGNAINTIVFHQNDIRLITIRATSFDRNPIKNTSSPIEDFYVKDIKSVMTLLKEDIEKPIRPDLNNAEIIVAVGKGLKNKKGFKIAEELADCFRGIIGDTKVVINRNVCNNELQIGQSWKNVAPKLYVALGISGDIQHLAEMKDSKVIVAINNDPGAPIFSVADYGMAADVFEVVPEMIFKIKK</sequence>
<dbReference type="GO" id="GO:0033539">
    <property type="term" value="P:fatty acid beta-oxidation using acyl-CoA dehydrogenase"/>
    <property type="evidence" value="ECO:0007669"/>
    <property type="project" value="TreeGrafter"/>
</dbReference>
<evidence type="ECO:0000256" key="2">
    <source>
        <dbReference type="ARBA" id="ARBA00005817"/>
    </source>
</evidence>
<evidence type="ECO:0000256" key="1">
    <source>
        <dbReference type="ARBA" id="ARBA00004305"/>
    </source>
</evidence>
<dbReference type="PANTHER" id="PTHR43153">
    <property type="entry name" value="ELECTRON TRANSFER FLAVOPROTEIN ALPHA"/>
    <property type="match status" value="1"/>
</dbReference>
<comment type="subcellular location">
    <subcellularLocation>
        <location evidence="1 3">Mitochondrion matrix</location>
    </subcellularLocation>
</comment>